<dbReference type="Proteomes" id="UP000612055">
    <property type="component" value="Unassembled WGS sequence"/>
</dbReference>
<evidence type="ECO:0000313" key="2">
    <source>
        <dbReference type="Proteomes" id="UP000612055"/>
    </source>
</evidence>
<accession>A0A835XFP1</accession>
<dbReference type="EMBL" id="JAEHOE010000221">
    <property type="protein sequence ID" value="KAG2482460.1"/>
    <property type="molecule type" value="Genomic_DNA"/>
</dbReference>
<reference evidence="1" key="1">
    <citation type="journal article" date="2020" name="bioRxiv">
        <title>Comparative genomics of Chlamydomonas.</title>
        <authorList>
            <person name="Craig R.J."/>
            <person name="Hasan A.R."/>
            <person name="Ness R.W."/>
            <person name="Keightley P.D."/>
        </authorList>
    </citation>
    <scope>NUCLEOTIDE SEQUENCE</scope>
    <source>
        <strain evidence="1">CCAP 11/70</strain>
    </source>
</reference>
<keyword evidence="2" id="KW-1185">Reference proteome</keyword>
<sequence length="262" mass="29426">MCDNEFVTLIQVRRPLERIISHIKMGWRQYGEVCMAQRPLFFTNESIRDVNHWHQLMPGPLDNFYIRSLLGESVFFLPLGKITEAHLNQARMLMTKRIDVFTVMERPDRWAQSLKYGMGWCDTEDIVCRANSAKHNQGLPAALPLHWARELQAINDLDIRFYNYVTLLSKLDAVMYQVAESAIGDTLCMNGVSNAGRWEGCKNLELIKKQKETNANTTGHAVALLAAKGGGTLMSSLSNLTNTLSSANVAAAATRRSLHTGN</sequence>
<name>A0A835XFP1_9CHLO</name>
<comment type="caution">
    <text evidence="1">The sequence shown here is derived from an EMBL/GenBank/DDBJ whole genome shotgun (WGS) entry which is preliminary data.</text>
</comment>
<dbReference type="InterPro" id="IPR027417">
    <property type="entry name" value="P-loop_NTPase"/>
</dbReference>
<protein>
    <submittedName>
        <fullName evidence="1">Uncharacterized protein</fullName>
    </submittedName>
</protein>
<dbReference type="Gene3D" id="3.40.50.300">
    <property type="entry name" value="P-loop containing nucleotide triphosphate hydrolases"/>
    <property type="match status" value="1"/>
</dbReference>
<gene>
    <name evidence="1" type="ORF">HYH03_018606</name>
</gene>
<dbReference type="AlphaFoldDB" id="A0A835XFP1"/>
<proteinExistence type="predicted"/>
<evidence type="ECO:0000313" key="1">
    <source>
        <dbReference type="EMBL" id="KAG2482460.1"/>
    </source>
</evidence>
<dbReference type="OrthoDB" id="529546at2759"/>
<organism evidence="1 2">
    <name type="scientific">Edaphochlamys debaryana</name>
    <dbReference type="NCBI Taxonomy" id="47281"/>
    <lineage>
        <taxon>Eukaryota</taxon>
        <taxon>Viridiplantae</taxon>
        <taxon>Chlorophyta</taxon>
        <taxon>core chlorophytes</taxon>
        <taxon>Chlorophyceae</taxon>
        <taxon>CS clade</taxon>
        <taxon>Chlamydomonadales</taxon>
        <taxon>Chlamydomonadales incertae sedis</taxon>
        <taxon>Edaphochlamys</taxon>
    </lineage>
</organism>